<comment type="caution">
    <text evidence="2">The sequence shown here is derived from an EMBL/GenBank/DDBJ whole genome shotgun (WGS) entry which is preliminary data.</text>
</comment>
<name>A0ABQ8AVJ0_BRANA</name>
<protein>
    <submittedName>
        <fullName evidence="2">Uncharacterized protein</fullName>
    </submittedName>
</protein>
<gene>
    <name evidence="2" type="ORF">HID58_046085</name>
</gene>
<sequence>MGAPKKTLETTQNEARRFDPRPHPRFKSPPVNQPKIHRDTSTLTSSTNSSPRTLSTQNQSVNRDLIRLHASPELERKLRRNITLKHQRASITRAPPSNPAQNHINKDNKKPNPKTELGNPEPATQGKEHLHPPETRAGDKASTFRKPSRRRWNCRSLHLPETKPNMASQFHHAKPSTRSRRYSSRSATNDDGSLPKLSTADGDWTKAPIRRPGREGGREAGGLSLSEERRAPATARSLTRRPYAGLKGRSTFFLSLSLL</sequence>
<keyword evidence="3" id="KW-1185">Reference proteome</keyword>
<feature type="compositionally biased region" description="Low complexity" evidence="1">
    <location>
        <begin position="41"/>
        <end position="56"/>
    </location>
</feature>
<feature type="compositionally biased region" description="Basic residues" evidence="1">
    <location>
        <begin position="171"/>
        <end position="183"/>
    </location>
</feature>
<dbReference type="Proteomes" id="UP000824890">
    <property type="component" value="Unassembled WGS sequence"/>
</dbReference>
<feature type="region of interest" description="Disordered" evidence="1">
    <location>
        <begin position="86"/>
        <end position="237"/>
    </location>
</feature>
<reference evidence="2 3" key="1">
    <citation type="submission" date="2021-05" db="EMBL/GenBank/DDBJ databases">
        <title>Genome Assembly of Synthetic Allotetraploid Brassica napus Reveals Homoeologous Exchanges between Subgenomes.</title>
        <authorList>
            <person name="Davis J.T."/>
        </authorList>
    </citation>
    <scope>NUCLEOTIDE SEQUENCE [LARGE SCALE GENOMIC DNA]</scope>
    <source>
        <strain evidence="3">cv. Da-Ae</strain>
        <tissue evidence="2">Seedling</tissue>
    </source>
</reference>
<proteinExistence type="predicted"/>
<evidence type="ECO:0000313" key="3">
    <source>
        <dbReference type="Proteomes" id="UP000824890"/>
    </source>
</evidence>
<dbReference type="EMBL" id="JAGKQM010000012">
    <property type="protein sequence ID" value="KAH0896517.1"/>
    <property type="molecule type" value="Genomic_DNA"/>
</dbReference>
<accession>A0ABQ8AVJ0</accession>
<feature type="region of interest" description="Disordered" evidence="1">
    <location>
        <begin position="1"/>
        <end position="68"/>
    </location>
</feature>
<organism evidence="2 3">
    <name type="scientific">Brassica napus</name>
    <name type="common">Rape</name>
    <dbReference type="NCBI Taxonomy" id="3708"/>
    <lineage>
        <taxon>Eukaryota</taxon>
        <taxon>Viridiplantae</taxon>
        <taxon>Streptophyta</taxon>
        <taxon>Embryophyta</taxon>
        <taxon>Tracheophyta</taxon>
        <taxon>Spermatophyta</taxon>
        <taxon>Magnoliopsida</taxon>
        <taxon>eudicotyledons</taxon>
        <taxon>Gunneridae</taxon>
        <taxon>Pentapetalae</taxon>
        <taxon>rosids</taxon>
        <taxon>malvids</taxon>
        <taxon>Brassicales</taxon>
        <taxon>Brassicaceae</taxon>
        <taxon>Brassiceae</taxon>
        <taxon>Brassica</taxon>
    </lineage>
</organism>
<evidence type="ECO:0000256" key="1">
    <source>
        <dbReference type="SAM" id="MobiDB-lite"/>
    </source>
</evidence>
<evidence type="ECO:0000313" key="2">
    <source>
        <dbReference type="EMBL" id="KAH0896517.1"/>
    </source>
</evidence>
<feature type="compositionally biased region" description="Basic and acidic residues" evidence="1">
    <location>
        <begin position="126"/>
        <end position="139"/>
    </location>
</feature>